<dbReference type="EMBL" id="JAPMOS010000004">
    <property type="protein sequence ID" value="KAJ4462216.1"/>
    <property type="molecule type" value="Genomic_DNA"/>
</dbReference>
<evidence type="ECO:0000256" key="4">
    <source>
        <dbReference type="SAM" id="MobiDB-lite"/>
    </source>
</evidence>
<dbReference type="InterPro" id="IPR039647">
    <property type="entry name" value="EF_hand_pair_protein_CML-like"/>
</dbReference>
<name>A0ABQ8UUU8_9EUKA</name>
<dbReference type="PROSITE" id="PS50222">
    <property type="entry name" value="EF_HAND_2"/>
    <property type="match status" value="3"/>
</dbReference>
<dbReference type="SMART" id="SM00054">
    <property type="entry name" value="EFh"/>
    <property type="match status" value="3"/>
</dbReference>
<sequence>MQPSEPSTDPPAAAILDSSSNSPPQAPPTSTATSPTTAKPAARSPPAKASAKTPRRSPPAGSRARNPKGKLQFTGELTDGAPGEESLASIQRIFDKFDVNHNGVIEFDEVKTLLRSVQLFPATEKIREMIRRVDTKGDGIIDFEEFVNMRRKEEPCELNVLAQFKKFDVSDIYRGFITEESIRKVLEADRVEPIAIDDYVKEFMALDTNGDGKVSFLDLFESMMSRVPDEWLEWIWTNVQRGVADDTITAILRENGFQPRLAERLLARTKREGRQIVERSYVDMGRGYVKPIIS</sequence>
<feature type="domain" description="EF-hand" evidence="5">
    <location>
        <begin position="85"/>
        <end position="120"/>
    </location>
</feature>
<evidence type="ECO:0000256" key="2">
    <source>
        <dbReference type="ARBA" id="ARBA00022737"/>
    </source>
</evidence>
<feature type="domain" description="EF-hand" evidence="5">
    <location>
        <begin position="194"/>
        <end position="229"/>
    </location>
</feature>
<dbReference type="Gene3D" id="1.10.238.10">
    <property type="entry name" value="EF-hand"/>
    <property type="match status" value="2"/>
</dbReference>
<dbReference type="InterPro" id="IPR011992">
    <property type="entry name" value="EF-hand-dom_pair"/>
</dbReference>
<feature type="compositionally biased region" description="Low complexity" evidence="4">
    <location>
        <begin position="18"/>
        <end position="64"/>
    </location>
</feature>
<dbReference type="Pfam" id="PF13202">
    <property type="entry name" value="EF-hand_5"/>
    <property type="match status" value="1"/>
</dbReference>
<feature type="region of interest" description="Disordered" evidence="4">
    <location>
        <begin position="1"/>
        <end position="82"/>
    </location>
</feature>
<dbReference type="InterPro" id="IPR002048">
    <property type="entry name" value="EF_hand_dom"/>
</dbReference>
<proteinExistence type="predicted"/>
<evidence type="ECO:0000256" key="3">
    <source>
        <dbReference type="ARBA" id="ARBA00022837"/>
    </source>
</evidence>
<keyword evidence="2" id="KW-0677">Repeat</keyword>
<evidence type="ECO:0000313" key="7">
    <source>
        <dbReference type="Proteomes" id="UP001141327"/>
    </source>
</evidence>
<dbReference type="PROSITE" id="PS00018">
    <property type="entry name" value="EF_HAND_1"/>
    <property type="match status" value="2"/>
</dbReference>
<protein>
    <recommendedName>
        <fullName evidence="5">EF-hand domain-containing protein</fullName>
    </recommendedName>
</protein>
<evidence type="ECO:0000259" key="5">
    <source>
        <dbReference type="PROSITE" id="PS50222"/>
    </source>
</evidence>
<dbReference type="PANTHER" id="PTHR10891">
    <property type="entry name" value="EF-HAND CALCIUM-BINDING DOMAIN CONTAINING PROTEIN"/>
    <property type="match status" value="1"/>
</dbReference>
<gene>
    <name evidence="6" type="ORF">PAPYR_1404</name>
</gene>
<dbReference type="CDD" id="cd00051">
    <property type="entry name" value="EFh"/>
    <property type="match status" value="1"/>
</dbReference>
<evidence type="ECO:0000256" key="1">
    <source>
        <dbReference type="ARBA" id="ARBA00022723"/>
    </source>
</evidence>
<keyword evidence="7" id="KW-1185">Reference proteome</keyword>
<reference evidence="6" key="1">
    <citation type="journal article" date="2022" name="bioRxiv">
        <title>Genomics of Preaxostyla Flagellates Illuminates Evolutionary Transitions and the Path Towards Mitochondrial Loss.</title>
        <authorList>
            <person name="Novak L.V.F."/>
            <person name="Treitli S.C."/>
            <person name="Pyrih J."/>
            <person name="Halakuc P."/>
            <person name="Pipaliya S.V."/>
            <person name="Vacek V."/>
            <person name="Brzon O."/>
            <person name="Soukal P."/>
            <person name="Eme L."/>
            <person name="Dacks J.B."/>
            <person name="Karnkowska A."/>
            <person name="Elias M."/>
            <person name="Hampl V."/>
        </authorList>
    </citation>
    <scope>NUCLEOTIDE SEQUENCE</scope>
    <source>
        <strain evidence="6">RCP-MX</strain>
    </source>
</reference>
<evidence type="ECO:0000313" key="6">
    <source>
        <dbReference type="EMBL" id="KAJ4462216.1"/>
    </source>
</evidence>
<dbReference type="SUPFAM" id="SSF47473">
    <property type="entry name" value="EF-hand"/>
    <property type="match status" value="1"/>
</dbReference>
<dbReference type="Proteomes" id="UP001141327">
    <property type="component" value="Unassembled WGS sequence"/>
</dbReference>
<dbReference type="InterPro" id="IPR018247">
    <property type="entry name" value="EF_Hand_1_Ca_BS"/>
</dbReference>
<organism evidence="6 7">
    <name type="scientific">Paratrimastix pyriformis</name>
    <dbReference type="NCBI Taxonomy" id="342808"/>
    <lineage>
        <taxon>Eukaryota</taxon>
        <taxon>Metamonada</taxon>
        <taxon>Preaxostyla</taxon>
        <taxon>Paratrimastigidae</taxon>
        <taxon>Paratrimastix</taxon>
    </lineage>
</organism>
<keyword evidence="3" id="KW-0106">Calcium</keyword>
<feature type="domain" description="EF-hand" evidence="5">
    <location>
        <begin position="121"/>
        <end position="156"/>
    </location>
</feature>
<keyword evidence="1" id="KW-0479">Metal-binding</keyword>
<dbReference type="Pfam" id="PF13499">
    <property type="entry name" value="EF-hand_7"/>
    <property type="match status" value="1"/>
</dbReference>
<accession>A0ABQ8UUU8</accession>
<comment type="caution">
    <text evidence="6">The sequence shown here is derived from an EMBL/GenBank/DDBJ whole genome shotgun (WGS) entry which is preliminary data.</text>
</comment>